<evidence type="ECO:0000259" key="1">
    <source>
        <dbReference type="PROSITE" id="PS50017"/>
    </source>
</evidence>
<dbReference type="CTD" id="8772"/>
<dbReference type="SUPFAM" id="SSF47986">
    <property type="entry name" value="DEATH domain"/>
    <property type="match status" value="2"/>
</dbReference>
<dbReference type="InterPro" id="IPR000488">
    <property type="entry name" value="Death_dom"/>
</dbReference>
<protein>
    <submittedName>
        <fullName evidence="2">Death domain-containing adapter protein BG4</fullName>
    </submittedName>
</protein>
<dbReference type="InterPro" id="IPR011029">
    <property type="entry name" value="DEATH-like_dom_sf"/>
</dbReference>
<accession>V5I957</accession>
<dbReference type="AlphaFoldDB" id="V5I957"/>
<dbReference type="OrthoDB" id="100767at2759"/>
<dbReference type="GeneID" id="108915819"/>
<name>V5I957_ANOGL</name>
<dbReference type="GO" id="GO:0007165">
    <property type="term" value="P:signal transduction"/>
    <property type="evidence" value="ECO:0007669"/>
    <property type="project" value="InterPro"/>
</dbReference>
<dbReference type="Gene3D" id="1.10.533.10">
    <property type="entry name" value="Death Domain, Fas"/>
    <property type="match status" value="2"/>
</dbReference>
<dbReference type="CDD" id="cd01670">
    <property type="entry name" value="Death"/>
    <property type="match status" value="1"/>
</dbReference>
<gene>
    <name evidence="2" type="primary">BG4</name>
</gene>
<reference evidence="2" key="1">
    <citation type="submission" date="2013-07" db="EMBL/GenBank/DDBJ databases">
        <title>Midgut Transcriptome Profiling of Anoplphora glabripennis, a Lignocellulose Degrading, Wood-Boring Cerambycid.</title>
        <authorList>
            <person name="Scully E.D."/>
            <person name="Hoover K."/>
            <person name="Carlson J.E."/>
            <person name="Tien M."/>
            <person name="Geib S.M."/>
        </authorList>
    </citation>
    <scope>NUCLEOTIDE SEQUENCE</scope>
</reference>
<evidence type="ECO:0000313" key="2">
    <source>
        <dbReference type="EMBL" id="JAB64951.1"/>
    </source>
</evidence>
<organism evidence="2">
    <name type="scientific">Anoplophora glabripennis</name>
    <name type="common">Asian longhorn beetle</name>
    <name type="synonym">Anoplophora nobilis</name>
    <dbReference type="NCBI Taxonomy" id="217634"/>
    <lineage>
        <taxon>Eukaryota</taxon>
        <taxon>Metazoa</taxon>
        <taxon>Ecdysozoa</taxon>
        <taxon>Arthropoda</taxon>
        <taxon>Hexapoda</taxon>
        <taxon>Insecta</taxon>
        <taxon>Pterygota</taxon>
        <taxon>Neoptera</taxon>
        <taxon>Endopterygota</taxon>
        <taxon>Coleoptera</taxon>
        <taxon>Polyphaga</taxon>
        <taxon>Cucujiformia</taxon>
        <taxon>Chrysomeloidea</taxon>
        <taxon>Cerambycidae</taxon>
        <taxon>Lamiinae</taxon>
        <taxon>Lamiini</taxon>
        <taxon>Anoplophora</taxon>
    </lineage>
</organism>
<dbReference type="KEGG" id="agb:108915819"/>
<proteinExistence type="predicted"/>
<feature type="domain" description="Death" evidence="1">
    <location>
        <begin position="129"/>
        <end position="213"/>
    </location>
</feature>
<sequence length="219" mass="25651">MTKEEKYSHLRNTLIGISCRDNELNILKQHFRNEIFSDRRYDRIHNLMNLIKILEKRDVISPNDISSLGYIANVLQNNDIIELINHFNVPTQAEPVRQNVAAPVEPMNQNVGPANNIGRVLPVIDTDPTGRVYDLICREIGQKWKDFARALKIGEGYIDQLEYQHRSNIEEITRQVIIYHRQICDPPYWKYKLTQALDEARRKDLSMKVQEIFAMYSSL</sequence>
<dbReference type="PROSITE" id="PS50017">
    <property type="entry name" value="DEATH_DOMAIN"/>
    <property type="match status" value="1"/>
</dbReference>
<dbReference type="EMBL" id="GALX01003515">
    <property type="protein sequence ID" value="JAB64951.1"/>
    <property type="molecule type" value="Transcribed_RNA"/>
</dbReference>